<evidence type="ECO:0000313" key="3">
    <source>
        <dbReference type="EnsemblMetazoa" id="ASIC011739-PA"/>
    </source>
</evidence>
<gene>
    <name evidence="2" type="ORF">ZHAS_00011739</name>
</gene>
<dbReference type="Proteomes" id="UP000030765">
    <property type="component" value="Unassembled WGS sequence"/>
</dbReference>
<evidence type="ECO:0000256" key="1">
    <source>
        <dbReference type="SAM" id="MobiDB-lite"/>
    </source>
</evidence>
<feature type="region of interest" description="Disordered" evidence="1">
    <location>
        <begin position="25"/>
        <end position="160"/>
    </location>
</feature>
<name>A0A084W121_ANOSI</name>
<accession>A0A084W121</accession>
<evidence type="ECO:0000313" key="4">
    <source>
        <dbReference type="Proteomes" id="UP000030765"/>
    </source>
</evidence>
<keyword evidence="4" id="KW-1185">Reference proteome</keyword>
<dbReference type="VEuPathDB" id="VectorBase:ASIS005400"/>
<feature type="compositionally biased region" description="Low complexity" evidence="1">
    <location>
        <begin position="68"/>
        <end position="96"/>
    </location>
</feature>
<dbReference type="EnsemblMetazoa" id="ASIC011739-RA">
    <property type="protein sequence ID" value="ASIC011739-PA"/>
    <property type="gene ID" value="ASIC011739"/>
</dbReference>
<dbReference type="AlphaFoldDB" id="A0A084W121"/>
<sequence length="264" mass="26980">MCPCRFSFDGAIGCADIFLSLNSKKSSAKGGKHKKGRKGKKTTVPAVPQPPPPLPPLESSPSSPPSSTPSLPLASSAHAHLVSPSTSLAQSSSESSSLRRNMSTAAAQQLSGSASESRTHGVSLGPDSSVPVENGFSRTMPCAPTATIGSPAVPSLATSNTPAGTVMEAFATGPGAAVGSGNALLDDETDPIVSMKSASSEGQTHRQTDCLQQQQAPQQDQLPPSAVNRSTSGGRQQRKPSGISSCLQSPKTDFAMSENNQSRV</sequence>
<reference evidence="3" key="2">
    <citation type="submission" date="2020-05" db="UniProtKB">
        <authorList>
            <consortium name="EnsemblMetazoa"/>
        </authorList>
    </citation>
    <scope>IDENTIFICATION</scope>
</reference>
<evidence type="ECO:0000313" key="2">
    <source>
        <dbReference type="EMBL" id="KFB43915.1"/>
    </source>
</evidence>
<feature type="compositionally biased region" description="Polar residues" evidence="1">
    <location>
        <begin position="242"/>
        <end position="264"/>
    </location>
</feature>
<feature type="compositionally biased region" description="Basic residues" evidence="1">
    <location>
        <begin position="26"/>
        <end position="41"/>
    </location>
</feature>
<dbReference type="EMBL" id="KE525264">
    <property type="protein sequence ID" value="KFB43915.1"/>
    <property type="molecule type" value="Genomic_DNA"/>
</dbReference>
<proteinExistence type="predicted"/>
<feature type="compositionally biased region" description="Pro residues" evidence="1">
    <location>
        <begin position="47"/>
        <end position="67"/>
    </location>
</feature>
<feature type="compositionally biased region" description="Low complexity" evidence="1">
    <location>
        <begin position="212"/>
        <end position="224"/>
    </location>
</feature>
<feature type="compositionally biased region" description="Polar residues" evidence="1">
    <location>
        <begin position="98"/>
        <end position="116"/>
    </location>
</feature>
<protein>
    <submittedName>
        <fullName evidence="2 3">Uncharacterized protein</fullName>
    </submittedName>
</protein>
<dbReference type="EMBL" id="ATLV01019205">
    <property type="status" value="NOT_ANNOTATED_CDS"/>
    <property type="molecule type" value="Genomic_DNA"/>
</dbReference>
<dbReference type="VEuPathDB" id="VectorBase:ASIC011739"/>
<feature type="region of interest" description="Disordered" evidence="1">
    <location>
        <begin position="172"/>
        <end position="264"/>
    </location>
</feature>
<reference evidence="2 4" key="1">
    <citation type="journal article" date="2014" name="BMC Genomics">
        <title>Genome sequence of Anopheles sinensis provides insight into genetics basis of mosquito competence for malaria parasites.</title>
        <authorList>
            <person name="Zhou D."/>
            <person name="Zhang D."/>
            <person name="Ding G."/>
            <person name="Shi L."/>
            <person name="Hou Q."/>
            <person name="Ye Y."/>
            <person name="Xu Y."/>
            <person name="Zhou H."/>
            <person name="Xiong C."/>
            <person name="Li S."/>
            <person name="Yu J."/>
            <person name="Hong S."/>
            <person name="Yu X."/>
            <person name="Zou P."/>
            <person name="Chen C."/>
            <person name="Chang X."/>
            <person name="Wang W."/>
            <person name="Lv Y."/>
            <person name="Sun Y."/>
            <person name="Ma L."/>
            <person name="Shen B."/>
            <person name="Zhu C."/>
        </authorList>
    </citation>
    <scope>NUCLEOTIDE SEQUENCE [LARGE SCALE GENOMIC DNA]</scope>
</reference>
<organism evidence="2">
    <name type="scientific">Anopheles sinensis</name>
    <name type="common">Mosquito</name>
    <dbReference type="NCBI Taxonomy" id="74873"/>
    <lineage>
        <taxon>Eukaryota</taxon>
        <taxon>Metazoa</taxon>
        <taxon>Ecdysozoa</taxon>
        <taxon>Arthropoda</taxon>
        <taxon>Hexapoda</taxon>
        <taxon>Insecta</taxon>
        <taxon>Pterygota</taxon>
        <taxon>Neoptera</taxon>
        <taxon>Endopterygota</taxon>
        <taxon>Diptera</taxon>
        <taxon>Nematocera</taxon>
        <taxon>Culicoidea</taxon>
        <taxon>Culicidae</taxon>
        <taxon>Anophelinae</taxon>
        <taxon>Anopheles</taxon>
    </lineage>
</organism>